<evidence type="ECO:0000313" key="3">
    <source>
        <dbReference type="EMBL" id="KKJ75803.1"/>
    </source>
</evidence>
<evidence type="ECO:0000313" key="4">
    <source>
        <dbReference type="Proteomes" id="UP000034491"/>
    </source>
</evidence>
<dbReference type="InterPro" id="IPR000477">
    <property type="entry name" value="RT_dom"/>
</dbReference>
<sequence>MLDQSFSPKNFRKIFDIENRKGNYLEKRFFPELLEITQEVQRKKNEYENHKSKKNELTAEEYIEDLEALGEELRQLKEQREAKIGEELEKISDEALHSDLDIKIKEIDIGMGKAAYTIEDKAVSYFTLRQVQYNIRRIYKVKQSNRHHIICQLRELLSDKFPKYIVKTDIVGFYENIPRDQLISKINGDPYLSISTKKIIKKVLYEYGKLSGSPKGIPRGIGLSAYLSELYMRKLDMEIYRFPGVIYYARYVDDIIFIFCPPANGNPIDVGRFFQTQISSLKLEYNSAKTRLIRSHPSNEFFFEYLGYKIQVDAGNVSIGLSEKKKTRYKTRINLAFSDYLYSRKNSERQSRKLLVNRLKFLAANTRLVNNKKNVVSGIYFSNPLICKKGIQDLKELDDHLKSKTSVLQSKYLKSTIFKQSFIEGFEKIRFYKFKPSELEQIVEVWKYVR</sequence>
<dbReference type="OrthoDB" id="9793236at2"/>
<accession>A0A0M2R8E6</accession>
<evidence type="ECO:0000256" key="1">
    <source>
        <dbReference type="SAM" id="Coils"/>
    </source>
</evidence>
<comment type="caution">
    <text evidence="3">The sequence shown here is derived from an EMBL/GenBank/DDBJ whole genome shotgun (WGS) entry which is preliminary data.</text>
</comment>
<feature type="domain" description="Reverse transcriptase" evidence="2">
    <location>
        <begin position="1"/>
        <end position="310"/>
    </location>
</feature>
<dbReference type="RefSeq" id="WP_046509295.1">
    <property type="nucleotide sequence ID" value="NZ_LANI01000025.1"/>
</dbReference>
<dbReference type="SUPFAM" id="SSF56672">
    <property type="entry name" value="DNA/RNA polymerases"/>
    <property type="match status" value="1"/>
</dbReference>
<dbReference type="PATRIC" id="fig|1549748.8.peg.2039"/>
<dbReference type="CDD" id="cd01646">
    <property type="entry name" value="RT_Bac_retron_I"/>
    <property type="match status" value="1"/>
</dbReference>
<dbReference type="NCBIfam" id="NF041747">
    <property type="entry name" value="Drt3a"/>
    <property type="match status" value="1"/>
</dbReference>
<proteinExistence type="predicted"/>
<protein>
    <recommendedName>
        <fullName evidence="2">Reverse transcriptase domain-containing protein</fullName>
    </recommendedName>
</protein>
<dbReference type="Proteomes" id="UP000034491">
    <property type="component" value="Unassembled WGS sequence"/>
</dbReference>
<dbReference type="InterPro" id="IPR043502">
    <property type="entry name" value="DNA/RNA_pol_sf"/>
</dbReference>
<dbReference type="Pfam" id="PF00078">
    <property type="entry name" value="RVT_1"/>
    <property type="match status" value="1"/>
</dbReference>
<reference evidence="3 4" key="1">
    <citation type="submission" date="2015-03" db="EMBL/GenBank/DDBJ databases">
        <title>Genome sequence of Kiloniella sp. P1-1, isolated from the gut microflora of Pacific white shrimp, Penaeus vannamei.</title>
        <authorList>
            <person name="Shao Z."/>
            <person name="Wang L."/>
            <person name="Li X."/>
        </authorList>
    </citation>
    <scope>NUCLEOTIDE SEQUENCE [LARGE SCALE GENOMIC DNA]</scope>
    <source>
        <strain evidence="3 4">P1-1</strain>
    </source>
</reference>
<dbReference type="STRING" id="1549748.WH95_16375"/>
<keyword evidence="4" id="KW-1185">Reference proteome</keyword>
<dbReference type="AlphaFoldDB" id="A0A0M2R8E6"/>
<gene>
    <name evidence="3" type="ORF">WH95_16375</name>
</gene>
<dbReference type="EMBL" id="LANI01000025">
    <property type="protein sequence ID" value="KKJ75803.1"/>
    <property type="molecule type" value="Genomic_DNA"/>
</dbReference>
<keyword evidence="1" id="KW-0175">Coiled coil</keyword>
<evidence type="ECO:0000259" key="2">
    <source>
        <dbReference type="PROSITE" id="PS50878"/>
    </source>
</evidence>
<organism evidence="3 4">
    <name type="scientific">Kiloniella litopenaei</name>
    <dbReference type="NCBI Taxonomy" id="1549748"/>
    <lineage>
        <taxon>Bacteria</taxon>
        <taxon>Pseudomonadati</taxon>
        <taxon>Pseudomonadota</taxon>
        <taxon>Alphaproteobacteria</taxon>
        <taxon>Rhodospirillales</taxon>
        <taxon>Kiloniellaceae</taxon>
        <taxon>Kiloniella</taxon>
    </lineage>
</organism>
<feature type="coiled-coil region" evidence="1">
    <location>
        <begin position="33"/>
        <end position="86"/>
    </location>
</feature>
<dbReference type="PROSITE" id="PS50878">
    <property type="entry name" value="RT_POL"/>
    <property type="match status" value="1"/>
</dbReference>
<name>A0A0M2R8E6_9PROT</name>